<accession>A0A7J2T9A2</accession>
<dbReference type="GO" id="GO:0016779">
    <property type="term" value="F:nucleotidyltransferase activity"/>
    <property type="evidence" value="ECO:0007669"/>
    <property type="project" value="InterPro"/>
</dbReference>
<dbReference type="InterPro" id="IPR009185">
    <property type="entry name" value="Nucleotidl_trans"/>
</dbReference>
<evidence type="ECO:0000313" key="3">
    <source>
        <dbReference type="EMBL" id="HHQ50926.1"/>
    </source>
</evidence>
<proteinExistence type="predicted"/>
<dbReference type="PIRSF" id="PIRSF005928">
    <property type="entry name" value="Nucleotidltrnsf"/>
    <property type="match status" value="1"/>
</dbReference>
<protein>
    <submittedName>
        <fullName evidence="2">DNA polymerase subunit beta</fullName>
    </submittedName>
</protein>
<dbReference type="Pfam" id="PF01909">
    <property type="entry name" value="NTP_transf_2"/>
    <property type="match status" value="1"/>
</dbReference>
<dbReference type="InterPro" id="IPR002934">
    <property type="entry name" value="Polymerase_NTP_transf_dom"/>
</dbReference>
<dbReference type="InterPro" id="IPR043519">
    <property type="entry name" value="NT_sf"/>
</dbReference>
<dbReference type="SUPFAM" id="SSF81301">
    <property type="entry name" value="Nucleotidyltransferase"/>
    <property type="match status" value="1"/>
</dbReference>
<evidence type="ECO:0000259" key="1">
    <source>
        <dbReference type="Pfam" id="PF01909"/>
    </source>
</evidence>
<organism evidence="2">
    <name type="scientific">Ignisphaera aggregans</name>
    <dbReference type="NCBI Taxonomy" id="334771"/>
    <lineage>
        <taxon>Archaea</taxon>
        <taxon>Thermoproteota</taxon>
        <taxon>Thermoprotei</taxon>
        <taxon>Desulfurococcales</taxon>
        <taxon>Desulfurococcaceae</taxon>
        <taxon>Ignisphaera</taxon>
    </lineage>
</organism>
<dbReference type="EMBL" id="DSLL01000009">
    <property type="protein sequence ID" value="HEH30704.1"/>
    <property type="molecule type" value="Genomic_DNA"/>
</dbReference>
<reference evidence="2" key="1">
    <citation type="journal article" date="2020" name="mSystems">
        <title>Genome- and Community-Level Interaction Insights into Carbon Utilization and Element Cycling Functions of Hydrothermarchaeota in Hydrothermal Sediment.</title>
        <authorList>
            <person name="Zhou Z."/>
            <person name="Liu Y."/>
            <person name="Xu W."/>
            <person name="Pan J."/>
            <person name="Luo Z.H."/>
            <person name="Li M."/>
        </authorList>
    </citation>
    <scope>NUCLEOTIDE SEQUENCE [LARGE SCALE GENOMIC DNA]</scope>
    <source>
        <strain evidence="3">SpSt-1105</strain>
        <strain evidence="2">SpSt-27</strain>
    </source>
</reference>
<dbReference type="AlphaFoldDB" id="A0A7J2T9A2"/>
<dbReference type="CDD" id="cd05403">
    <property type="entry name" value="NT_KNTase_like"/>
    <property type="match status" value="1"/>
</dbReference>
<feature type="domain" description="Polymerase nucleotidyl transferase" evidence="1">
    <location>
        <begin position="38"/>
        <end position="63"/>
    </location>
</feature>
<dbReference type="EMBL" id="DRYQ01000088">
    <property type="protein sequence ID" value="HHQ50926.1"/>
    <property type="molecule type" value="Genomic_DNA"/>
</dbReference>
<gene>
    <name evidence="3" type="ORF">ENM66_06210</name>
    <name evidence="2" type="ORF">ENP99_01095</name>
</gene>
<evidence type="ECO:0000313" key="2">
    <source>
        <dbReference type="EMBL" id="HEH30704.1"/>
    </source>
</evidence>
<name>A0A7J2T9A2_9CREN</name>
<comment type="caution">
    <text evidence="2">The sequence shown here is derived from an EMBL/GenBank/DDBJ whole genome shotgun (WGS) entry which is preliminary data.</text>
</comment>
<sequence>MLEGYVKRVIYDDRKWALLKRKRELALKLMLALEHCGIASAIVHGSVARGDVEEDSDVDVSLLEPYSPGLLEFCLEGSGYSVYSKKVVMPTPVNTPKLYIYLDSREELTVSNPLTGLSSVEIEFYKFSGMLELRELIKNLRVPGVNKKLMLIEPTEYGHTEMPVLGNENYVVKKLGVSLAVVRDRVEALTRRAREGHTGLFIEEEIPVNMSTEAFIKRLCKENKVFRERLQGHGLCA</sequence>
<dbReference type="Gene3D" id="3.30.460.10">
    <property type="entry name" value="Beta Polymerase, domain 2"/>
    <property type="match status" value="1"/>
</dbReference>